<dbReference type="Gene3D" id="3.90.70.10">
    <property type="entry name" value="Cysteine proteinases"/>
    <property type="match status" value="1"/>
</dbReference>
<feature type="domain" description="USP" evidence="2">
    <location>
        <begin position="204"/>
        <end position="546"/>
    </location>
</feature>
<evidence type="ECO:0000313" key="4">
    <source>
        <dbReference type="Proteomes" id="UP000001449"/>
    </source>
</evidence>
<dbReference type="InterPro" id="IPR018200">
    <property type="entry name" value="USP_CS"/>
</dbReference>
<dbReference type="PROSITE" id="PS50235">
    <property type="entry name" value="USP_3"/>
    <property type="match status" value="1"/>
</dbReference>
<name>B8C1B7_THAPS</name>
<keyword evidence="4" id="KW-1185">Reference proteome</keyword>
<feature type="region of interest" description="Disordered" evidence="1">
    <location>
        <begin position="1"/>
        <end position="28"/>
    </location>
</feature>
<dbReference type="PaxDb" id="35128-Thaps4243"/>
<dbReference type="InterPro" id="IPR001394">
    <property type="entry name" value="Peptidase_C19_UCH"/>
</dbReference>
<dbReference type="InParanoid" id="B8C1B7"/>
<accession>B8C1B7</accession>
<dbReference type="SUPFAM" id="SSF54001">
    <property type="entry name" value="Cysteine proteinases"/>
    <property type="match status" value="1"/>
</dbReference>
<dbReference type="InterPro" id="IPR028889">
    <property type="entry name" value="USP"/>
</dbReference>
<dbReference type="PANTHER" id="PTHR21646">
    <property type="entry name" value="UBIQUITIN CARBOXYL-TERMINAL HYDROLASE"/>
    <property type="match status" value="1"/>
</dbReference>
<dbReference type="InterPro" id="IPR050185">
    <property type="entry name" value="Ub_carboxyl-term_hydrolase"/>
</dbReference>
<dbReference type="GeneID" id="7447467"/>
<reference evidence="3 4" key="2">
    <citation type="journal article" date="2008" name="Nature">
        <title>The Phaeodactylum genome reveals the evolutionary history of diatom genomes.</title>
        <authorList>
            <person name="Bowler C."/>
            <person name="Allen A.E."/>
            <person name="Badger J.H."/>
            <person name="Grimwood J."/>
            <person name="Jabbari K."/>
            <person name="Kuo A."/>
            <person name="Maheswari U."/>
            <person name="Martens C."/>
            <person name="Maumus F."/>
            <person name="Otillar R.P."/>
            <person name="Rayko E."/>
            <person name="Salamov A."/>
            <person name="Vandepoele K."/>
            <person name="Beszteri B."/>
            <person name="Gruber A."/>
            <person name="Heijde M."/>
            <person name="Katinka M."/>
            <person name="Mock T."/>
            <person name="Valentin K."/>
            <person name="Verret F."/>
            <person name="Berges J.A."/>
            <person name="Brownlee C."/>
            <person name="Cadoret J.P."/>
            <person name="Chiovitti A."/>
            <person name="Choi C.J."/>
            <person name="Coesel S."/>
            <person name="De Martino A."/>
            <person name="Detter J.C."/>
            <person name="Durkin C."/>
            <person name="Falciatore A."/>
            <person name="Fournet J."/>
            <person name="Haruta M."/>
            <person name="Huysman M.J."/>
            <person name="Jenkins B.D."/>
            <person name="Jiroutova K."/>
            <person name="Jorgensen R.E."/>
            <person name="Joubert Y."/>
            <person name="Kaplan A."/>
            <person name="Kroger N."/>
            <person name="Kroth P.G."/>
            <person name="La Roche J."/>
            <person name="Lindquist E."/>
            <person name="Lommer M."/>
            <person name="Martin-Jezequel V."/>
            <person name="Lopez P.J."/>
            <person name="Lucas S."/>
            <person name="Mangogna M."/>
            <person name="McGinnis K."/>
            <person name="Medlin L.K."/>
            <person name="Montsant A."/>
            <person name="Oudot-Le Secq M.P."/>
            <person name="Napoli C."/>
            <person name="Obornik M."/>
            <person name="Parker M.S."/>
            <person name="Petit J.L."/>
            <person name="Porcel B.M."/>
            <person name="Poulsen N."/>
            <person name="Robison M."/>
            <person name="Rychlewski L."/>
            <person name="Rynearson T.A."/>
            <person name="Schmutz J."/>
            <person name="Shapiro H."/>
            <person name="Siaut M."/>
            <person name="Stanley M."/>
            <person name="Sussman M.R."/>
            <person name="Taylor A.R."/>
            <person name="Vardi A."/>
            <person name="von Dassow P."/>
            <person name="Vyverman W."/>
            <person name="Willis A."/>
            <person name="Wyrwicz L.S."/>
            <person name="Rokhsar D.S."/>
            <person name="Weissenbach J."/>
            <person name="Armbrust E.V."/>
            <person name="Green B.R."/>
            <person name="Van de Peer Y."/>
            <person name="Grigoriev I.V."/>
        </authorList>
    </citation>
    <scope>NUCLEOTIDE SEQUENCE [LARGE SCALE GENOMIC DNA]</scope>
    <source>
        <strain evidence="3 4">CCMP1335</strain>
    </source>
</reference>
<dbReference type="eggNOG" id="KOG1868">
    <property type="taxonomic scope" value="Eukaryota"/>
</dbReference>
<dbReference type="KEGG" id="tps:THAPSDRAFT_4243"/>
<dbReference type="InterPro" id="IPR038765">
    <property type="entry name" value="Papain-like_cys_pep_sf"/>
</dbReference>
<gene>
    <name evidence="3" type="ORF">THAPSDRAFT_4243</name>
</gene>
<dbReference type="EMBL" id="CM000641">
    <property type="protein sequence ID" value="EED92751.1"/>
    <property type="molecule type" value="Genomic_DNA"/>
</dbReference>
<dbReference type="HOGENOM" id="CLU_499248_0_0_1"/>
<sequence length="546" mass="61151">MYRDGFKPSDRKYGHGLPPVEPQHRKQYGRRLSRAGPTHLPYGHINSMPSNSFGGIGYASQREVCSSPGTPLDTPPLYTTSKMRECCHYHSTPAKPLTPRKLRGDVSWGSSEEVVPSSLCKSNAIPSSSSILAKYKSSSPKYHDEKENVPMQSFDSNNSRHFPCSGHADSSPTVSIRSNAVCNLGGYQKYSPVKSQVGVKSGTIGLDNLGNTCFMNAAIQCIAHTPSLAEFFLTNNHLYDGDEKLVESFATVVRAIYQERSAGRGRGSGVSSHGRGYSIGGGDDQAFSPKDFLEQLVAVAPQFVGSRQHDSHEFLRVLIDQLSDDLCDKAECQRLRPRQVSESECDNMTLHSLSNYSWKQHLSQNSSKITSIFGGQLISTIDCSVCHTQRHKFDPFYDLSLPFPEADPNKLDRNRRTSGRLSFFSRMREEELSACTIEDCLRAFTTCEVLDDDNKTECRTCRKKQDSTKRLQVFQFPRVLVLHLKRFDNSRKKIMTSVDFPLEQFDAGSLAFDYDQVRNPNQHQPVYDLIGACHHSGRMNFGHYIA</sequence>
<dbReference type="PANTHER" id="PTHR21646:SF23">
    <property type="entry name" value="UBIQUITIN CARBOXYL-TERMINAL HYDROLASE USP2"/>
    <property type="match status" value="1"/>
</dbReference>
<dbReference type="Pfam" id="PF00443">
    <property type="entry name" value="UCH"/>
    <property type="match status" value="1"/>
</dbReference>
<feature type="compositionally biased region" description="Basic and acidic residues" evidence="1">
    <location>
        <begin position="1"/>
        <end position="13"/>
    </location>
</feature>
<reference evidence="3 4" key="1">
    <citation type="journal article" date="2004" name="Science">
        <title>The genome of the diatom Thalassiosira pseudonana: ecology, evolution, and metabolism.</title>
        <authorList>
            <person name="Armbrust E.V."/>
            <person name="Berges J.A."/>
            <person name="Bowler C."/>
            <person name="Green B.R."/>
            <person name="Martinez D."/>
            <person name="Putnam N.H."/>
            <person name="Zhou S."/>
            <person name="Allen A.E."/>
            <person name="Apt K.E."/>
            <person name="Bechner M."/>
            <person name="Brzezinski M.A."/>
            <person name="Chaal B.K."/>
            <person name="Chiovitti A."/>
            <person name="Davis A.K."/>
            <person name="Demarest M.S."/>
            <person name="Detter J.C."/>
            <person name="Glavina T."/>
            <person name="Goodstein D."/>
            <person name="Hadi M.Z."/>
            <person name="Hellsten U."/>
            <person name="Hildebrand M."/>
            <person name="Jenkins B.D."/>
            <person name="Jurka J."/>
            <person name="Kapitonov V.V."/>
            <person name="Kroger N."/>
            <person name="Lau W.W."/>
            <person name="Lane T.W."/>
            <person name="Larimer F.W."/>
            <person name="Lippmeier J.C."/>
            <person name="Lucas S."/>
            <person name="Medina M."/>
            <person name="Montsant A."/>
            <person name="Obornik M."/>
            <person name="Parker M.S."/>
            <person name="Palenik B."/>
            <person name="Pazour G.J."/>
            <person name="Richardson P.M."/>
            <person name="Rynearson T.A."/>
            <person name="Saito M.A."/>
            <person name="Schwartz D.C."/>
            <person name="Thamatrakoln K."/>
            <person name="Valentin K."/>
            <person name="Vardi A."/>
            <person name="Wilkerson F.P."/>
            <person name="Rokhsar D.S."/>
        </authorList>
    </citation>
    <scope>NUCLEOTIDE SEQUENCE [LARGE SCALE GENOMIC DNA]</scope>
    <source>
        <strain evidence="3 4">CCMP1335</strain>
    </source>
</reference>
<dbReference type="RefSeq" id="XP_002289214.1">
    <property type="nucleotide sequence ID" value="XM_002289178.1"/>
</dbReference>
<dbReference type="GO" id="GO:0016579">
    <property type="term" value="P:protein deubiquitination"/>
    <property type="evidence" value="ECO:0007669"/>
    <property type="project" value="InterPro"/>
</dbReference>
<dbReference type="GO" id="GO:0004843">
    <property type="term" value="F:cysteine-type deubiquitinase activity"/>
    <property type="evidence" value="ECO:0007669"/>
    <property type="project" value="InterPro"/>
</dbReference>
<protein>
    <recommendedName>
        <fullName evidence="2">USP domain-containing protein</fullName>
    </recommendedName>
</protein>
<dbReference type="AlphaFoldDB" id="B8C1B7"/>
<dbReference type="PROSITE" id="PS00972">
    <property type="entry name" value="USP_1"/>
    <property type="match status" value="1"/>
</dbReference>
<organism evidence="3 4">
    <name type="scientific">Thalassiosira pseudonana</name>
    <name type="common">Marine diatom</name>
    <name type="synonym">Cyclotella nana</name>
    <dbReference type="NCBI Taxonomy" id="35128"/>
    <lineage>
        <taxon>Eukaryota</taxon>
        <taxon>Sar</taxon>
        <taxon>Stramenopiles</taxon>
        <taxon>Ochrophyta</taxon>
        <taxon>Bacillariophyta</taxon>
        <taxon>Coscinodiscophyceae</taxon>
        <taxon>Thalassiosirophycidae</taxon>
        <taxon>Thalassiosirales</taxon>
        <taxon>Thalassiosiraceae</taxon>
        <taxon>Thalassiosira</taxon>
    </lineage>
</organism>
<dbReference type="OMA" id="HEHEITY"/>
<dbReference type="Proteomes" id="UP000001449">
    <property type="component" value="Chromosome 4"/>
</dbReference>
<evidence type="ECO:0000313" key="3">
    <source>
        <dbReference type="EMBL" id="EED92751.1"/>
    </source>
</evidence>
<evidence type="ECO:0000256" key="1">
    <source>
        <dbReference type="SAM" id="MobiDB-lite"/>
    </source>
</evidence>
<proteinExistence type="predicted"/>
<evidence type="ECO:0000259" key="2">
    <source>
        <dbReference type="PROSITE" id="PS50235"/>
    </source>
</evidence>
<dbReference type="STRING" id="35128.B8C1B7"/>